<feature type="region of interest" description="Disordered" evidence="1">
    <location>
        <begin position="37"/>
        <end position="68"/>
    </location>
</feature>
<feature type="non-terminal residue" evidence="2">
    <location>
        <position position="1"/>
    </location>
</feature>
<accession>A0AAV4SF67</accession>
<evidence type="ECO:0000256" key="1">
    <source>
        <dbReference type="SAM" id="MobiDB-lite"/>
    </source>
</evidence>
<proteinExistence type="predicted"/>
<evidence type="ECO:0000313" key="3">
    <source>
        <dbReference type="Proteomes" id="UP001054945"/>
    </source>
</evidence>
<evidence type="ECO:0000313" key="2">
    <source>
        <dbReference type="EMBL" id="GIY31361.1"/>
    </source>
</evidence>
<feature type="compositionally biased region" description="Polar residues" evidence="1">
    <location>
        <begin position="37"/>
        <end position="58"/>
    </location>
</feature>
<dbReference type="AlphaFoldDB" id="A0AAV4SF67"/>
<gene>
    <name evidence="2" type="ORF">CEXT_113211</name>
</gene>
<keyword evidence="3" id="KW-1185">Reference proteome</keyword>
<dbReference type="EMBL" id="BPLR01009361">
    <property type="protein sequence ID" value="GIY31361.1"/>
    <property type="molecule type" value="Genomic_DNA"/>
</dbReference>
<dbReference type="Proteomes" id="UP001054945">
    <property type="component" value="Unassembled WGS sequence"/>
</dbReference>
<name>A0AAV4SF67_CAEEX</name>
<organism evidence="2 3">
    <name type="scientific">Caerostris extrusa</name>
    <name type="common">Bark spider</name>
    <name type="synonym">Caerostris bankana</name>
    <dbReference type="NCBI Taxonomy" id="172846"/>
    <lineage>
        <taxon>Eukaryota</taxon>
        <taxon>Metazoa</taxon>
        <taxon>Ecdysozoa</taxon>
        <taxon>Arthropoda</taxon>
        <taxon>Chelicerata</taxon>
        <taxon>Arachnida</taxon>
        <taxon>Araneae</taxon>
        <taxon>Araneomorphae</taxon>
        <taxon>Entelegynae</taxon>
        <taxon>Araneoidea</taxon>
        <taxon>Araneidae</taxon>
        <taxon>Caerostris</taxon>
    </lineage>
</organism>
<sequence length="68" mass="8095">WPFSHIHRNKALNKHFRLRDFLTRSLQKVHALREIQSTRYGRSHTHSLPQRTPRSQDLLSALTPNGKR</sequence>
<comment type="caution">
    <text evidence="2">The sequence shown here is derived from an EMBL/GenBank/DDBJ whole genome shotgun (WGS) entry which is preliminary data.</text>
</comment>
<reference evidence="2 3" key="1">
    <citation type="submission" date="2021-06" db="EMBL/GenBank/DDBJ databases">
        <title>Caerostris extrusa draft genome.</title>
        <authorList>
            <person name="Kono N."/>
            <person name="Arakawa K."/>
        </authorList>
    </citation>
    <scope>NUCLEOTIDE SEQUENCE [LARGE SCALE GENOMIC DNA]</scope>
</reference>
<protein>
    <submittedName>
        <fullName evidence="2">Uncharacterized protein</fullName>
    </submittedName>
</protein>